<evidence type="ECO:0000313" key="3">
    <source>
        <dbReference type="Proteomes" id="UP001596116"/>
    </source>
</evidence>
<keyword evidence="3" id="KW-1185">Reference proteome</keyword>
<feature type="transmembrane region" description="Helical" evidence="1">
    <location>
        <begin position="7"/>
        <end position="29"/>
    </location>
</feature>
<accession>A0ABW1KZ33</accession>
<keyword evidence="1" id="KW-0472">Membrane</keyword>
<gene>
    <name evidence="2" type="ORF">ACFMB1_10175</name>
</gene>
<name>A0ABW1KZ33_9PROT</name>
<dbReference type="Proteomes" id="UP001596116">
    <property type="component" value="Unassembled WGS sequence"/>
</dbReference>
<dbReference type="EMBL" id="JBHPON010000002">
    <property type="protein sequence ID" value="MFC6035912.1"/>
    <property type="molecule type" value="Genomic_DNA"/>
</dbReference>
<sequence length="81" mass="8801">MGMKKWIVAAVWTAAALIWAGVAIFYVAAELDKTQWTMAVVAGAVALEVAFWTTAAVLGLTLIESRKAVFQFLLRPFRGNA</sequence>
<comment type="caution">
    <text evidence="2">The sequence shown here is derived from an EMBL/GenBank/DDBJ whole genome shotgun (WGS) entry which is preliminary data.</text>
</comment>
<reference evidence="2 3" key="1">
    <citation type="submission" date="2024-09" db="EMBL/GenBank/DDBJ databases">
        <authorList>
            <person name="Zhang Z.-H."/>
        </authorList>
    </citation>
    <scope>NUCLEOTIDE SEQUENCE [LARGE SCALE GENOMIC DNA]</scope>
    <source>
        <strain evidence="2 3">HHTR114</strain>
    </source>
</reference>
<organism evidence="2 3">
    <name type="scientific">Hyphococcus aureus</name>
    <dbReference type="NCBI Taxonomy" id="2666033"/>
    <lineage>
        <taxon>Bacteria</taxon>
        <taxon>Pseudomonadati</taxon>
        <taxon>Pseudomonadota</taxon>
        <taxon>Alphaproteobacteria</taxon>
        <taxon>Parvularculales</taxon>
        <taxon>Parvularculaceae</taxon>
        <taxon>Hyphococcus</taxon>
    </lineage>
</organism>
<keyword evidence="1" id="KW-1133">Transmembrane helix</keyword>
<evidence type="ECO:0000313" key="2">
    <source>
        <dbReference type="EMBL" id="MFC6035912.1"/>
    </source>
</evidence>
<dbReference type="RefSeq" id="WP_379882867.1">
    <property type="nucleotide sequence ID" value="NZ_JBHPON010000002.1"/>
</dbReference>
<evidence type="ECO:0000256" key="1">
    <source>
        <dbReference type="SAM" id="Phobius"/>
    </source>
</evidence>
<proteinExistence type="predicted"/>
<protein>
    <submittedName>
        <fullName evidence="2">Uncharacterized protein</fullName>
    </submittedName>
</protein>
<keyword evidence="1" id="KW-0812">Transmembrane</keyword>
<feature type="transmembrane region" description="Helical" evidence="1">
    <location>
        <begin position="35"/>
        <end position="63"/>
    </location>
</feature>